<reference evidence="1" key="2">
    <citation type="submission" date="2023-06" db="EMBL/GenBank/DDBJ databases">
        <authorList>
            <consortium name="Lawrence Berkeley National Laboratory"/>
            <person name="Haridas S."/>
            <person name="Hensen N."/>
            <person name="Bonometti L."/>
            <person name="Westerberg I."/>
            <person name="Brannstrom I.O."/>
            <person name="Guillou S."/>
            <person name="Cros-Aarteil S."/>
            <person name="Calhoun S."/>
            <person name="Kuo A."/>
            <person name="Mondo S."/>
            <person name="Pangilinan J."/>
            <person name="Riley R."/>
            <person name="Labutti K."/>
            <person name="Andreopoulos B."/>
            <person name="Lipzen A."/>
            <person name="Chen C."/>
            <person name="Yanf M."/>
            <person name="Daum C."/>
            <person name="Ng V."/>
            <person name="Clum A."/>
            <person name="Steindorff A."/>
            <person name="Ohm R."/>
            <person name="Martin F."/>
            <person name="Silar P."/>
            <person name="Natvig D."/>
            <person name="Lalanne C."/>
            <person name="Gautier V."/>
            <person name="Ament-Velasquez S.L."/>
            <person name="Kruys A."/>
            <person name="Hutchinson M.I."/>
            <person name="Powell A.J."/>
            <person name="Barry K."/>
            <person name="Miller A.N."/>
            <person name="Grigoriev I.V."/>
            <person name="Debuchy R."/>
            <person name="Gladieux P."/>
            <person name="Thoren M.H."/>
            <person name="Johannesson H."/>
        </authorList>
    </citation>
    <scope>NUCLEOTIDE SEQUENCE</scope>
    <source>
        <strain evidence="1">CBS 955.72</strain>
    </source>
</reference>
<name>A0AAJ0H5M0_9PEZI</name>
<comment type="caution">
    <text evidence="1">The sequence shown here is derived from an EMBL/GenBank/DDBJ whole genome shotgun (WGS) entry which is preliminary data.</text>
</comment>
<reference evidence="1" key="1">
    <citation type="journal article" date="2023" name="Mol. Phylogenet. Evol.">
        <title>Genome-scale phylogeny and comparative genomics of the fungal order Sordariales.</title>
        <authorList>
            <person name="Hensen N."/>
            <person name="Bonometti L."/>
            <person name="Westerberg I."/>
            <person name="Brannstrom I.O."/>
            <person name="Guillou S."/>
            <person name="Cros-Aarteil S."/>
            <person name="Calhoun S."/>
            <person name="Haridas S."/>
            <person name="Kuo A."/>
            <person name="Mondo S."/>
            <person name="Pangilinan J."/>
            <person name="Riley R."/>
            <person name="LaButti K."/>
            <person name="Andreopoulos B."/>
            <person name="Lipzen A."/>
            <person name="Chen C."/>
            <person name="Yan M."/>
            <person name="Daum C."/>
            <person name="Ng V."/>
            <person name="Clum A."/>
            <person name="Steindorff A."/>
            <person name="Ohm R.A."/>
            <person name="Martin F."/>
            <person name="Silar P."/>
            <person name="Natvig D.O."/>
            <person name="Lalanne C."/>
            <person name="Gautier V."/>
            <person name="Ament-Velasquez S.L."/>
            <person name="Kruys A."/>
            <person name="Hutchinson M.I."/>
            <person name="Powell A.J."/>
            <person name="Barry K."/>
            <person name="Miller A.N."/>
            <person name="Grigoriev I.V."/>
            <person name="Debuchy R."/>
            <person name="Gladieux P."/>
            <person name="Hiltunen Thoren M."/>
            <person name="Johannesson H."/>
        </authorList>
    </citation>
    <scope>NUCLEOTIDE SEQUENCE</scope>
    <source>
        <strain evidence="1">CBS 955.72</strain>
    </source>
</reference>
<gene>
    <name evidence="1" type="ORF">B0T25DRAFT_574665</name>
</gene>
<evidence type="ECO:0000313" key="2">
    <source>
        <dbReference type="Proteomes" id="UP001275084"/>
    </source>
</evidence>
<evidence type="ECO:0000313" key="1">
    <source>
        <dbReference type="EMBL" id="KAK3339777.1"/>
    </source>
</evidence>
<keyword evidence="2" id="KW-1185">Reference proteome</keyword>
<protein>
    <submittedName>
        <fullName evidence="1">Uncharacterized protein</fullName>
    </submittedName>
</protein>
<dbReference type="AlphaFoldDB" id="A0AAJ0H5M0"/>
<dbReference type="Proteomes" id="UP001275084">
    <property type="component" value="Unassembled WGS sequence"/>
</dbReference>
<organism evidence="1 2">
    <name type="scientific">Lasiosphaeria hispida</name>
    <dbReference type="NCBI Taxonomy" id="260671"/>
    <lineage>
        <taxon>Eukaryota</taxon>
        <taxon>Fungi</taxon>
        <taxon>Dikarya</taxon>
        <taxon>Ascomycota</taxon>
        <taxon>Pezizomycotina</taxon>
        <taxon>Sordariomycetes</taxon>
        <taxon>Sordariomycetidae</taxon>
        <taxon>Sordariales</taxon>
        <taxon>Lasiosphaeriaceae</taxon>
        <taxon>Lasiosphaeria</taxon>
    </lineage>
</organism>
<dbReference type="EMBL" id="JAUIQD010000009">
    <property type="protein sequence ID" value="KAK3339777.1"/>
    <property type="molecule type" value="Genomic_DNA"/>
</dbReference>
<accession>A0AAJ0H5M0</accession>
<proteinExistence type="predicted"/>
<sequence length="134" mass="15108">MPDRYSNYKPSDLERDQYYYGLPTDPRLVARTSYEVPWEPKVAGTYTVAKHLSNVGRHEIVDKYDDSISRDIISSLNSNGTPWTCIDVVRIGETMTDADPMILWIGVSPGSTTPGDALRRVLFFLPGAKSWCSF</sequence>